<dbReference type="Proteomes" id="UP000835052">
    <property type="component" value="Unassembled WGS sequence"/>
</dbReference>
<feature type="region of interest" description="Disordered" evidence="6">
    <location>
        <begin position="1"/>
        <end position="30"/>
    </location>
</feature>
<dbReference type="FunFam" id="3.30.70.330:FF:000027">
    <property type="entry name" value="Heterogeneous nuclear ribonucleoprotein q isoform"/>
    <property type="match status" value="1"/>
</dbReference>
<dbReference type="CDD" id="cd12249">
    <property type="entry name" value="RRM1_hnRNPR_like"/>
    <property type="match status" value="1"/>
</dbReference>
<dbReference type="SUPFAM" id="SSF54928">
    <property type="entry name" value="RNA-binding domain, RBD"/>
    <property type="match status" value="2"/>
</dbReference>
<feature type="region of interest" description="Disordered" evidence="6">
    <location>
        <begin position="532"/>
        <end position="573"/>
    </location>
</feature>
<evidence type="ECO:0000259" key="7">
    <source>
        <dbReference type="PROSITE" id="PS50102"/>
    </source>
</evidence>
<keyword evidence="4 5" id="KW-0694">RNA-binding</keyword>
<dbReference type="GO" id="GO:0005737">
    <property type="term" value="C:cytoplasm"/>
    <property type="evidence" value="ECO:0007669"/>
    <property type="project" value="UniProtKB-SubCell"/>
</dbReference>
<evidence type="ECO:0000256" key="3">
    <source>
        <dbReference type="ARBA" id="ARBA00022737"/>
    </source>
</evidence>
<dbReference type="InterPro" id="IPR012677">
    <property type="entry name" value="Nucleotide-bd_a/b_plait_sf"/>
</dbReference>
<dbReference type="FunFam" id="3.30.70.330:FF:001056">
    <property type="entry name" value="HnRNP A1 homolog"/>
    <property type="match status" value="1"/>
</dbReference>
<dbReference type="Pfam" id="PF00076">
    <property type="entry name" value="RRM_1"/>
    <property type="match status" value="3"/>
</dbReference>
<dbReference type="InterPro" id="IPR036397">
    <property type="entry name" value="RNaseH_sf"/>
</dbReference>
<proteinExistence type="predicted"/>
<evidence type="ECO:0000256" key="5">
    <source>
        <dbReference type="PROSITE-ProRule" id="PRU00176"/>
    </source>
</evidence>
<keyword evidence="2" id="KW-0963">Cytoplasm</keyword>
<feature type="domain" description="RRM" evidence="7">
    <location>
        <begin position="352"/>
        <end position="422"/>
    </location>
</feature>
<reference evidence="8" key="1">
    <citation type="submission" date="2020-10" db="EMBL/GenBank/DDBJ databases">
        <authorList>
            <person name="Kikuchi T."/>
        </authorList>
    </citation>
    <scope>NUCLEOTIDE SEQUENCE</scope>
    <source>
        <strain evidence="8">NKZ352</strain>
    </source>
</reference>
<dbReference type="InterPro" id="IPR000504">
    <property type="entry name" value="RRM_dom"/>
</dbReference>
<dbReference type="AlphaFoldDB" id="A0A8S1GNK3"/>
<dbReference type="Pfam" id="PF18360">
    <property type="entry name" value="hnRNP_Q_AcD"/>
    <property type="match status" value="1"/>
</dbReference>
<protein>
    <recommendedName>
        <fullName evidence="7">RRM domain-containing protein</fullName>
    </recommendedName>
</protein>
<dbReference type="EMBL" id="CAJGYM010000001">
    <property type="protein sequence ID" value="CAD6184809.1"/>
    <property type="molecule type" value="Genomic_DNA"/>
</dbReference>
<organism evidence="8 9">
    <name type="scientific">Caenorhabditis auriculariae</name>
    <dbReference type="NCBI Taxonomy" id="2777116"/>
    <lineage>
        <taxon>Eukaryota</taxon>
        <taxon>Metazoa</taxon>
        <taxon>Ecdysozoa</taxon>
        <taxon>Nematoda</taxon>
        <taxon>Chromadorea</taxon>
        <taxon>Rhabditida</taxon>
        <taxon>Rhabditina</taxon>
        <taxon>Rhabditomorpha</taxon>
        <taxon>Rhabditoidea</taxon>
        <taxon>Rhabditidae</taxon>
        <taxon>Peloderinae</taxon>
        <taxon>Caenorhabditis</taxon>
    </lineage>
</organism>
<comment type="caution">
    <text evidence="8">The sequence shown here is derived from an EMBL/GenBank/DDBJ whole genome shotgun (WGS) entry which is preliminary data.</text>
</comment>
<dbReference type="OrthoDB" id="3800936at2759"/>
<dbReference type="InterPro" id="IPR041337">
    <property type="entry name" value="hnRNP_Q_AcD"/>
</dbReference>
<evidence type="ECO:0000313" key="8">
    <source>
        <dbReference type="EMBL" id="CAD6184809.1"/>
    </source>
</evidence>
<keyword evidence="9" id="KW-1185">Reference proteome</keyword>
<dbReference type="PROSITE" id="PS50102">
    <property type="entry name" value="RRM"/>
    <property type="match status" value="3"/>
</dbReference>
<evidence type="ECO:0000256" key="6">
    <source>
        <dbReference type="SAM" id="MobiDB-lite"/>
    </source>
</evidence>
<dbReference type="SMART" id="SM00360">
    <property type="entry name" value="RRM"/>
    <property type="match status" value="3"/>
</dbReference>
<feature type="compositionally biased region" description="Gly residues" evidence="6">
    <location>
        <begin position="433"/>
        <end position="459"/>
    </location>
</feature>
<dbReference type="GO" id="GO:0003723">
    <property type="term" value="F:RNA binding"/>
    <property type="evidence" value="ECO:0007669"/>
    <property type="project" value="UniProtKB-UniRule"/>
</dbReference>
<dbReference type="NCBIfam" id="TIGR01648">
    <property type="entry name" value="hnRNP-R-Q"/>
    <property type="match status" value="1"/>
</dbReference>
<comment type="subcellular location">
    <subcellularLocation>
        <location evidence="1">Cytoplasm</location>
    </subcellularLocation>
</comment>
<dbReference type="Gene3D" id="3.30.70.330">
    <property type="match status" value="3"/>
</dbReference>
<dbReference type="FunFam" id="3.30.70.330:FF:000887">
    <property type="entry name" value="HnRNP A1 homolog"/>
    <property type="match status" value="1"/>
</dbReference>
<dbReference type="InterPro" id="IPR006535">
    <property type="entry name" value="HnRNP_R/Q_splicing_fac"/>
</dbReference>
<feature type="domain" description="RRM" evidence="7">
    <location>
        <begin position="255"/>
        <end position="339"/>
    </location>
</feature>
<feature type="compositionally biased region" description="Gly residues" evidence="6">
    <location>
        <begin position="532"/>
        <end position="548"/>
    </location>
</feature>
<dbReference type="CDD" id="cd21039">
    <property type="entry name" value="NURR"/>
    <property type="match status" value="1"/>
</dbReference>
<gene>
    <name evidence="8" type="ORF">CAUJ_LOCUS728</name>
</gene>
<dbReference type="Gene3D" id="3.30.420.10">
    <property type="entry name" value="Ribonuclease H-like superfamily/Ribonuclease H"/>
    <property type="match status" value="1"/>
</dbReference>
<feature type="region of interest" description="Disordered" evidence="6">
    <location>
        <begin position="420"/>
        <end position="459"/>
    </location>
</feature>
<evidence type="ECO:0000256" key="4">
    <source>
        <dbReference type="ARBA" id="ARBA00022884"/>
    </source>
</evidence>
<dbReference type="PANTHER" id="PTHR21245">
    <property type="entry name" value="HETEROGENEOUS NUCLEAR RIBONUCLEOPROTEIN"/>
    <property type="match status" value="1"/>
</dbReference>
<evidence type="ECO:0000313" key="9">
    <source>
        <dbReference type="Proteomes" id="UP000835052"/>
    </source>
</evidence>
<sequence length="1012" mass="111846">MSEGEATTEVKLEDAAVEAENGTAEEDYSENEQYKKLVELKMKPKVAVALTKLYESGFMSPEDFDERAIEMLNSFPEDQGKYICDQLTKSKLFGVQNKPQYLMSLMRNFKDRVRNFGAATVLGGALISGPPSDSLQEIIDRTGYSMEITVGQRKYGGPPPDWEGPVTGPVGQGHEIYIGHIPNDVFEDVLIPIFEKSGKIWDLRLMMDPLTAKNRGYAFLTYCDKSAAAEAAKTFDGHEILPGKTLKVNVSVANTRLFLGNIPKSKSKDEILEELKTHAEGVSDVIVYTLADSTDRHKNRGFCFVDFIDHKAASDAKRKIQQHKIRPFNVDLFVDWAEQQDEPDDETMAKVKVLYVRHIKEAITEEKLTEIFKEFGEVERVKKIKDYAFVHFKEREPCLKAMEEWNGKELEGVTIDCSLAKPQGDKKKRPQRGGRGGPYGGPGGNMFGGPGPMRGGRGGGNGGGNYYQNNFGGGGGWVNPGFGGGYNDAWGGGDGYGNAGWGGPMGGGYGGGGWGGPMGPPGGGFGGPRGMRGGPGGMMRGRGGLRGGGRGRGKRPGDRMGGPAVKRENGAPDFSADKMTTSAIVSDSSRYPPAEITLGPKAKTFNKAVIGLFAEFLQAFCHAAYKLCGPNSSDEEMFTWEAFGECYYQRYKGEDFSDYCEESIALAKASILKKKLAIFEVSMLSASGEAVASYKVAFRSVNLQEFAFRNEKKEREILHDMQLKLEKIIETMKKSTVPEAVAQDELLTVMQGIRNNTAQQYILDGTGCYRFKLNEMSVEKHQTLRSPPTKSDPKFLKTQHLVYSNAIRMNGSSLHALTWPRIGLSEEKKFNLDGPDGYAHSWRDLRKDPMYFSKRNFGGGSLMVWAAFSGNGTHLLPYLRRRRRANMIYQQDNASVHASNSTLAWFAANNVVLLDWPACSPDLNSVENLWSVLVRRVYANAKQYTTVNDLKRAIRAEWDGTRPRIRQLIQPKCCIDALLDHPKDEPRKRLAPVADAVSTPLANICTFATFNP</sequence>
<dbReference type="InterPro" id="IPR038717">
    <property type="entry name" value="Tc1-like_DDE_dom"/>
</dbReference>
<feature type="domain" description="RRM" evidence="7">
    <location>
        <begin position="174"/>
        <end position="253"/>
    </location>
</feature>
<dbReference type="CDD" id="cd12251">
    <property type="entry name" value="RRM3_hnRNPR_like"/>
    <property type="match status" value="1"/>
</dbReference>
<accession>A0A8S1GNK3</accession>
<keyword evidence="3" id="KW-0677">Repeat</keyword>
<name>A0A8S1GNK3_9PELO</name>
<dbReference type="Pfam" id="PF13358">
    <property type="entry name" value="DDE_3"/>
    <property type="match status" value="1"/>
</dbReference>
<dbReference type="InterPro" id="IPR035979">
    <property type="entry name" value="RBD_domain_sf"/>
</dbReference>
<evidence type="ECO:0000256" key="2">
    <source>
        <dbReference type="ARBA" id="ARBA00022490"/>
    </source>
</evidence>
<evidence type="ECO:0000256" key="1">
    <source>
        <dbReference type="ARBA" id="ARBA00004496"/>
    </source>
</evidence>
<dbReference type="CDD" id="cd12250">
    <property type="entry name" value="RRM2_hnRNPR_like"/>
    <property type="match status" value="1"/>
</dbReference>